<gene>
    <name evidence="1" type="ORF">GMD78_13060</name>
</gene>
<dbReference type="EMBL" id="WOCA01000010">
    <property type="protein sequence ID" value="MUK89301.1"/>
    <property type="molecule type" value="Genomic_DNA"/>
</dbReference>
<dbReference type="AlphaFoldDB" id="A0A6N8FJ81"/>
<comment type="caution">
    <text evidence="1">The sequence shown here is derived from an EMBL/GenBank/DDBJ whole genome shotgun (WGS) entry which is preliminary data.</text>
</comment>
<dbReference type="Proteomes" id="UP000469125">
    <property type="component" value="Unassembled WGS sequence"/>
</dbReference>
<evidence type="ECO:0000313" key="1">
    <source>
        <dbReference type="EMBL" id="MUK89301.1"/>
    </source>
</evidence>
<name>A0A6N8FJ81_9BACI</name>
<reference evidence="1 2" key="1">
    <citation type="submission" date="2019-11" db="EMBL/GenBank/DDBJ databases">
        <authorList>
            <person name="Li X."/>
        </authorList>
    </citation>
    <scope>NUCLEOTIDE SEQUENCE [LARGE SCALE GENOMIC DNA]</scope>
    <source>
        <strain evidence="1 2">L9</strain>
    </source>
</reference>
<keyword evidence="2" id="KW-1185">Reference proteome</keyword>
<evidence type="ECO:0000313" key="2">
    <source>
        <dbReference type="Proteomes" id="UP000469125"/>
    </source>
</evidence>
<protein>
    <submittedName>
        <fullName evidence="1">DUF3221 domain-containing protein</fullName>
    </submittedName>
</protein>
<organism evidence="1 2">
    <name type="scientific">Ornithinibacillus caprae</name>
    <dbReference type="NCBI Taxonomy" id="2678566"/>
    <lineage>
        <taxon>Bacteria</taxon>
        <taxon>Bacillati</taxon>
        <taxon>Bacillota</taxon>
        <taxon>Bacilli</taxon>
        <taxon>Bacillales</taxon>
        <taxon>Bacillaceae</taxon>
        <taxon>Ornithinibacillus</taxon>
    </lineage>
</organism>
<proteinExistence type="predicted"/>
<sequence>MVLIRLGVYQLKRILTFILLVVILGACDENNNQNTSNEERDEGIIVNIKKKTADENYYLILNLPSVEGINISDKTRDELIELAIENDGAFYRVTQEKYEELNLEIGQRIVGYYSDVGESQPPVFFTNKIEIISEQD</sequence>
<accession>A0A6N8FJ81</accession>
<dbReference type="PROSITE" id="PS51257">
    <property type="entry name" value="PROKAR_LIPOPROTEIN"/>
    <property type="match status" value="1"/>
</dbReference>